<name>A0AAI8FEA9_MESHY</name>
<reference evidence="2 3" key="1">
    <citation type="journal article" date="2013" name="Genome Announc.">
        <title>Complete Genome Sequence of Mycoplasma hyorhinis Strain SK76.</title>
        <authorList>
            <person name="Goodison S."/>
            <person name="Urquidi V."/>
            <person name="Kumar D."/>
            <person name="Reyes L."/>
            <person name="Rosser C.J."/>
        </authorList>
    </citation>
    <scope>NUCLEOTIDE SEQUENCE [LARGE SCALE GENOMIC DNA]</scope>
    <source>
        <strain evidence="2 3">SK76</strain>
    </source>
</reference>
<dbReference type="Proteomes" id="UP000009399">
    <property type="component" value="Chromosome"/>
</dbReference>
<organism evidence="2 3">
    <name type="scientific">Mesomycoplasma hyorhinis SK76</name>
    <dbReference type="NCBI Taxonomy" id="1118964"/>
    <lineage>
        <taxon>Bacteria</taxon>
        <taxon>Bacillati</taxon>
        <taxon>Mycoplasmatota</taxon>
        <taxon>Mycoplasmoidales</taxon>
        <taxon>Metamycoplasmataceae</taxon>
        <taxon>Mesomycoplasma</taxon>
    </lineage>
</organism>
<dbReference type="AlphaFoldDB" id="A0AAI8FEA9"/>
<dbReference type="EMBL" id="CP003914">
    <property type="protein sequence ID" value="AFX74628.1"/>
    <property type="molecule type" value="Genomic_DNA"/>
</dbReference>
<keyword evidence="1" id="KW-0732">Signal</keyword>
<proteinExistence type="predicted"/>
<evidence type="ECO:0000256" key="1">
    <source>
        <dbReference type="SAM" id="SignalP"/>
    </source>
</evidence>
<dbReference type="GeneID" id="93248807"/>
<keyword evidence="2" id="KW-0449">Lipoprotein</keyword>
<evidence type="ECO:0000313" key="3">
    <source>
        <dbReference type="Proteomes" id="UP000009399"/>
    </source>
</evidence>
<dbReference type="KEGG" id="mhs:MOS_726"/>
<protein>
    <submittedName>
        <fullName evidence="2">P60-like lipoprotein</fullName>
    </submittedName>
</protein>
<evidence type="ECO:0000313" key="2">
    <source>
        <dbReference type="EMBL" id="AFX74628.1"/>
    </source>
</evidence>
<dbReference type="InterPro" id="IPR054783">
    <property type="entry name" value="P60-like"/>
</dbReference>
<gene>
    <name evidence="2" type="ORF">MOS_726</name>
</gene>
<dbReference type="RefSeq" id="WP_015084310.1">
    <property type="nucleotide sequence ID" value="NC_019552.1"/>
</dbReference>
<feature type="chain" id="PRO_5042540843" evidence="1">
    <location>
        <begin position="27"/>
        <end position="546"/>
    </location>
</feature>
<dbReference type="NCBIfam" id="NF045835">
    <property type="entry name" value="P60_lipo"/>
    <property type="match status" value="1"/>
</dbReference>
<sequence>MKKIRKSLWVLAPVLGLSAISLISCSYNVESPQRIEENKKLQDKIVARYVDNAFVETILAQKVYKFKPSDIKANFNDTNSAFFKEAQQAFNFYQNYQLKQDQNFTYTTYSKLLKDQVLNSNDLKVLQKDLGSGSKFEIPAFKILYNNLETGIAEIVNKLLLVKFFLLNQDSKDIKDSKIYKDGTSDKASYTTKNILESLDTNEKDFFLMKLLLEKQPAQVWKFESTNTIDLATFAATQINDADSFNAIVLADAALDSKTTQKEENFEFLNANDSIDLHNLYGYQGILYNQGVSSRNDLDYSLTHLKNDFKIRSGFLDDSNRIFSQDQLSLYSKWNQVKLAPIKLKSTFDTNKEKEALLATDIDIEADSNSLQNATYSVEKIYPSLITSNKKSADVVVKITIKSDNQKIKDNSYFYKVMIDWNNKDNITYTPQINKDGEKLPQEVPASIVSLSSDASKISISYVNKIVPLFDKVVTDEKTKETKRYFSLDNTPWSSLEQQEILAFSLFLADQNLIFNDVKSYFENMGYKINVKDSVIKLDDTKDEKK</sequence>
<feature type="signal peptide" evidence="1">
    <location>
        <begin position="1"/>
        <end position="26"/>
    </location>
</feature>
<dbReference type="PROSITE" id="PS51257">
    <property type="entry name" value="PROKAR_LIPOPROTEIN"/>
    <property type="match status" value="1"/>
</dbReference>
<accession>A0AAI8FEA9</accession>